<proteinExistence type="predicted"/>
<keyword evidence="1" id="KW-0732">Signal</keyword>
<organism evidence="2 3">
    <name type="scientific">Aspergillus pseudodeflectus</name>
    <dbReference type="NCBI Taxonomy" id="176178"/>
    <lineage>
        <taxon>Eukaryota</taxon>
        <taxon>Fungi</taxon>
        <taxon>Dikarya</taxon>
        <taxon>Ascomycota</taxon>
        <taxon>Pezizomycotina</taxon>
        <taxon>Eurotiomycetes</taxon>
        <taxon>Eurotiomycetidae</taxon>
        <taxon>Eurotiales</taxon>
        <taxon>Aspergillaceae</taxon>
        <taxon>Aspergillus</taxon>
        <taxon>Aspergillus subgen. Nidulantes</taxon>
    </lineage>
</organism>
<name>A0ABR4JM35_9EURO</name>
<feature type="signal peptide" evidence="1">
    <location>
        <begin position="1"/>
        <end position="21"/>
    </location>
</feature>
<accession>A0ABR4JM35</accession>
<dbReference type="EMBL" id="JBFXLR010000069">
    <property type="protein sequence ID" value="KAL2840013.1"/>
    <property type="molecule type" value="Genomic_DNA"/>
</dbReference>
<evidence type="ECO:0000313" key="3">
    <source>
        <dbReference type="Proteomes" id="UP001610444"/>
    </source>
</evidence>
<protein>
    <submittedName>
        <fullName evidence="2">Uncharacterized protein</fullName>
    </submittedName>
</protein>
<evidence type="ECO:0000313" key="2">
    <source>
        <dbReference type="EMBL" id="KAL2840013.1"/>
    </source>
</evidence>
<keyword evidence="3" id="KW-1185">Reference proteome</keyword>
<evidence type="ECO:0000256" key="1">
    <source>
        <dbReference type="SAM" id="SignalP"/>
    </source>
</evidence>
<gene>
    <name evidence="2" type="ORF">BJX68DRAFT_271869</name>
</gene>
<sequence>MIRTLPKTILLATTLATSALGAVQVEFNRYFEARCTTPLGVARLASGFCVNVEGFPILSWDAVVTSGACEDSATRPVLKVFTEPG</sequence>
<dbReference type="RefSeq" id="XP_070893822.1">
    <property type="nucleotide sequence ID" value="XM_071047052.1"/>
</dbReference>
<dbReference type="Proteomes" id="UP001610444">
    <property type="component" value="Unassembled WGS sequence"/>
</dbReference>
<dbReference type="GeneID" id="98162216"/>
<comment type="caution">
    <text evidence="2">The sequence shown here is derived from an EMBL/GenBank/DDBJ whole genome shotgun (WGS) entry which is preliminary data.</text>
</comment>
<reference evidence="2 3" key="1">
    <citation type="submission" date="2024-07" db="EMBL/GenBank/DDBJ databases">
        <title>Section-level genome sequencing and comparative genomics of Aspergillus sections Usti and Cavernicolus.</title>
        <authorList>
            <consortium name="Lawrence Berkeley National Laboratory"/>
            <person name="Nybo J.L."/>
            <person name="Vesth T.C."/>
            <person name="Theobald S."/>
            <person name="Frisvad J.C."/>
            <person name="Larsen T.O."/>
            <person name="Kjaerboelling I."/>
            <person name="Rothschild-Mancinelli K."/>
            <person name="Lyhne E.K."/>
            <person name="Kogle M.E."/>
            <person name="Barry K."/>
            <person name="Clum A."/>
            <person name="Na H."/>
            <person name="Ledsgaard L."/>
            <person name="Lin J."/>
            <person name="Lipzen A."/>
            <person name="Kuo A."/>
            <person name="Riley R."/>
            <person name="Mondo S."/>
            <person name="LaButti K."/>
            <person name="Haridas S."/>
            <person name="Pangalinan J."/>
            <person name="Salamov A.A."/>
            <person name="Simmons B.A."/>
            <person name="Magnuson J.K."/>
            <person name="Chen J."/>
            <person name="Drula E."/>
            <person name="Henrissat B."/>
            <person name="Wiebenga A."/>
            <person name="Lubbers R.J."/>
            <person name="Gomes A.C."/>
            <person name="Macurrencykelacurrency M.R."/>
            <person name="Stajich J."/>
            <person name="Grigoriev I.V."/>
            <person name="Mortensen U.H."/>
            <person name="De vries R.P."/>
            <person name="Baker S.E."/>
            <person name="Andersen M.R."/>
        </authorList>
    </citation>
    <scope>NUCLEOTIDE SEQUENCE [LARGE SCALE GENOMIC DNA]</scope>
    <source>
        <strain evidence="2 3">CBS 756.74</strain>
    </source>
</reference>
<feature type="chain" id="PRO_5046229004" evidence="1">
    <location>
        <begin position="22"/>
        <end position="85"/>
    </location>
</feature>